<dbReference type="SUPFAM" id="SSF50993">
    <property type="entry name" value="Peptidase/esterase 'gauge' domain"/>
    <property type="match status" value="1"/>
</dbReference>
<dbReference type="InterPro" id="IPR051543">
    <property type="entry name" value="Serine_Peptidase_S9A"/>
</dbReference>
<evidence type="ECO:0000256" key="2">
    <source>
        <dbReference type="ARBA" id="ARBA00022670"/>
    </source>
</evidence>
<keyword evidence="4" id="KW-0720">Serine protease</keyword>
<dbReference type="EC" id="3.4.21.83" evidence="8"/>
<dbReference type="Pfam" id="PF02897">
    <property type="entry name" value="Peptidase_S9_N"/>
    <property type="match status" value="1"/>
</dbReference>
<comment type="similarity">
    <text evidence="1">Belongs to the peptidase S9A family.</text>
</comment>
<sequence length="716" mass="80228">MQFSAQSDNGSTNAPQAPRAAKKPQFRVRHGREIVDNYEWLRDKESPDTLAYLEAENAYTKQKTAHLDTLRENIFEEIRSRVKETDMSVPTRAGDWWYYARISEGKSYGYSCRVPVDKQDDSWVPPTIPDDGPADGEQVLLDLDTLAEGHDFFTLGASSVTTSGCYLAYSVDTTGDERFDLFVKDLETGKLLDDRLTGIFYGATWAGEDYLFYSRVDDAWRPDSVWRHKIGTPESEDVLVYREEDERFNVGIGGTRSERYLFIESGSKITTEVRMLKTDDPTGDYELLWERESGVEYTVDEVLIDGEWRLIVTHNATGPNFAISECAIDNRPPLRELTDLVAHDDEVRIEGVDTFSSHIVLSYRRGGIGRVALMRLPEHGYGTFEEIEFDEELFTAGAGANAEWEAPVLRMGYTSFTTPATVLDYDLATGEKTILKQQEIPNGYRREDYTSYRIWTTASDGTEIPVSVVHRADLDTTTPNPTLLYGYGSYEASMDPGFSVSRLSLLDRGMVFVIAHVRGGGEMGRNWYDDGKMLRKKNTFTDFIAVADDLVARGLTTPDQLVAEGGSAGGMLIGAVANMAPEKFAGLLAVVPFVDALTSMLMPELPLTVPEWDEWGDPYHDPEVYDYMASYAAYDNVVAQDYPDILAVTSLNDTRVLYVEPAKWLAKLREFATGGEILLQTEMSAGHGGVSGRYDKWRQTAFEYAWLVHKATGLSS</sequence>
<evidence type="ECO:0000256" key="1">
    <source>
        <dbReference type="ARBA" id="ARBA00005228"/>
    </source>
</evidence>
<dbReference type="GO" id="GO:0006508">
    <property type="term" value="P:proteolysis"/>
    <property type="evidence" value="ECO:0007669"/>
    <property type="project" value="UniProtKB-KW"/>
</dbReference>
<dbReference type="AlphaFoldDB" id="A0A2U1T5R8"/>
<keyword evidence="3 8" id="KW-0378">Hydrolase</keyword>
<dbReference type="InterPro" id="IPR001375">
    <property type="entry name" value="Peptidase_S9_cat"/>
</dbReference>
<keyword evidence="9" id="KW-1185">Reference proteome</keyword>
<dbReference type="RefSeq" id="WP_108432207.1">
    <property type="nucleotide sequence ID" value="NZ_CP026947.1"/>
</dbReference>
<dbReference type="InterPro" id="IPR023302">
    <property type="entry name" value="Pept_S9A_N"/>
</dbReference>
<dbReference type="PRINTS" id="PR00862">
    <property type="entry name" value="PROLIGOPTASE"/>
</dbReference>
<evidence type="ECO:0000256" key="4">
    <source>
        <dbReference type="ARBA" id="ARBA00022825"/>
    </source>
</evidence>
<feature type="compositionally biased region" description="Polar residues" evidence="5">
    <location>
        <begin position="1"/>
        <end position="13"/>
    </location>
</feature>
<name>A0A2U1T5R8_9CORY</name>
<dbReference type="PANTHER" id="PTHR11757">
    <property type="entry name" value="PROTEASE FAMILY S9A OLIGOPEPTIDASE"/>
    <property type="match status" value="1"/>
</dbReference>
<evidence type="ECO:0000259" key="7">
    <source>
        <dbReference type="Pfam" id="PF02897"/>
    </source>
</evidence>
<keyword evidence="2" id="KW-0645">Protease</keyword>
<comment type="caution">
    <text evidence="8">The sequence shown here is derived from an EMBL/GenBank/DDBJ whole genome shotgun (WGS) entry which is preliminary data.</text>
</comment>
<feature type="region of interest" description="Disordered" evidence="5">
    <location>
        <begin position="1"/>
        <end position="26"/>
    </location>
</feature>
<dbReference type="EMBL" id="QEEZ01000014">
    <property type="protein sequence ID" value="PWC01332.1"/>
    <property type="molecule type" value="Genomic_DNA"/>
</dbReference>
<organism evidence="8 9">
    <name type="scientific">Corynebacterium yudongzhengii</name>
    <dbReference type="NCBI Taxonomy" id="2080740"/>
    <lineage>
        <taxon>Bacteria</taxon>
        <taxon>Bacillati</taxon>
        <taxon>Actinomycetota</taxon>
        <taxon>Actinomycetes</taxon>
        <taxon>Mycobacteriales</taxon>
        <taxon>Corynebacteriaceae</taxon>
        <taxon>Corynebacterium</taxon>
    </lineage>
</organism>
<evidence type="ECO:0000313" key="9">
    <source>
        <dbReference type="Proteomes" id="UP000244989"/>
    </source>
</evidence>
<gene>
    <name evidence="8" type="ORF">DF222_07975</name>
</gene>
<dbReference type="InterPro" id="IPR002470">
    <property type="entry name" value="Peptidase_S9A"/>
</dbReference>
<feature type="domain" description="Peptidase S9 prolyl oligopeptidase catalytic" evidence="6">
    <location>
        <begin position="497"/>
        <end position="711"/>
    </location>
</feature>
<dbReference type="Proteomes" id="UP000244989">
    <property type="component" value="Unassembled WGS sequence"/>
</dbReference>
<dbReference type="KEGG" id="cyz:C3B44_09825"/>
<dbReference type="Pfam" id="PF00326">
    <property type="entry name" value="Peptidase_S9"/>
    <property type="match status" value="1"/>
</dbReference>
<dbReference type="InterPro" id="IPR029058">
    <property type="entry name" value="AB_hydrolase_fold"/>
</dbReference>
<dbReference type="SUPFAM" id="SSF53474">
    <property type="entry name" value="alpha/beta-Hydrolases"/>
    <property type="match status" value="1"/>
</dbReference>
<protein>
    <submittedName>
        <fullName evidence="8">S9 family peptidase</fullName>
        <ecNumber evidence="8">3.4.21.83</ecNumber>
    </submittedName>
</protein>
<dbReference type="OrthoDB" id="9801421at2"/>
<accession>A0A2U1T5R8</accession>
<evidence type="ECO:0000313" key="8">
    <source>
        <dbReference type="EMBL" id="PWC01332.1"/>
    </source>
</evidence>
<proteinExistence type="inferred from homology"/>
<reference evidence="9" key="1">
    <citation type="submission" date="2018-04" db="EMBL/GenBank/DDBJ databases">
        <authorList>
            <person name="Liu S."/>
            <person name="Wang Z."/>
            <person name="Li J."/>
        </authorList>
    </citation>
    <scope>NUCLEOTIDE SEQUENCE [LARGE SCALE GENOMIC DNA]</scope>
    <source>
        <strain evidence="9">2189</strain>
    </source>
</reference>
<dbReference type="Gene3D" id="3.40.50.1820">
    <property type="entry name" value="alpha/beta hydrolase"/>
    <property type="match status" value="1"/>
</dbReference>
<evidence type="ECO:0000256" key="3">
    <source>
        <dbReference type="ARBA" id="ARBA00022801"/>
    </source>
</evidence>
<dbReference type="GO" id="GO:0004252">
    <property type="term" value="F:serine-type endopeptidase activity"/>
    <property type="evidence" value="ECO:0007669"/>
    <property type="project" value="UniProtKB-EC"/>
</dbReference>
<dbReference type="Gene3D" id="2.130.10.120">
    <property type="entry name" value="Prolyl oligopeptidase, N-terminal domain"/>
    <property type="match status" value="1"/>
</dbReference>
<feature type="domain" description="Peptidase S9A N-terminal" evidence="7">
    <location>
        <begin position="18"/>
        <end position="438"/>
    </location>
</feature>
<dbReference type="PANTHER" id="PTHR11757:SF19">
    <property type="entry name" value="PROLYL ENDOPEPTIDASE-LIKE"/>
    <property type="match status" value="1"/>
</dbReference>
<evidence type="ECO:0000259" key="6">
    <source>
        <dbReference type="Pfam" id="PF00326"/>
    </source>
</evidence>
<evidence type="ECO:0000256" key="5">
    <source>
        <dbReference type="SAM" id="MobiDB-lite"/>
    </source>
</evidence>